<sequence length="172" mass="20550">MSKRALTKYLQSLPKEELENQVLDLYSRFKPVKDYYNFVFNPKEDKLVEEAKAKIANEYFPLKRKRARARRSVAQKYIKQFLLLEMDAALIADVMLFNIETAQRFNEAKRINQEAFYKSMYNSFEQVVQFTEANGLRAIYQKRIHQVVEIAWEQEWFNAEGLDRCLEEMKLA</sequence>
<name>A0A150XAX7_9BACT</name>
<evidence type="ECO:0000313" key="1">
    <source>
        <dbReference type="EMBL" id="KYG75875.1"/>
    </source>
</evidence>
<organism evidence="1 2">
    <name type="scientific">Roseivirga spongicola</name>
    <dbReference type="NCBI Taxonomy" id="333140"/>
    <lineage>
        <taxon>Bacteria</taxon>
        <taxon>Pseudomonadati</taxon>
        <taxon>Bacteroidota</taxon>
        <taxon>Cytophagia</taxon>
        <taxon>Cytophagales</taxon>
        <taxon>Roseivirgaceae</taxon>
        <taxon>Roseivirga</taxon>
    </lineage>
</organism>
<dbReference type="RefSeq" id="WP_068219933.1">
    <property type="nucleotide sequence ID" value="NZ_CP139724.1"/>
</dbReference>
<proteinExistence type="predicted"/>
<dbReference type="STRING" id="333140.AWW68_08585"/>
<dbReference type="OrthoDB" id="979203at2"/>
<dbReference type="Proteomes" id="UP000075606">
    <property type="component" value="Unassembled WGS sequence"/>
</dbReference>
<reference evidence="1 2" key="1">
    <citation type="submission" date="2016-01" db="EMBL/GenBank/DDBJ databases">
        <title>Genome sequencing of Roseivirga spongicola UST030701-084.</title>
        <authorList>
            <person name="Selvaratnam C."/>
            <person name="Thevarajoo S."/>
            <person name="Goh K.M."/>
            <person name="Ee R."/>
            <person name="Chan K.-G."/>
            <person name="Chong C.S."/>
        </authorList>
    </citation>
    <scope>NUCLEOTIDE SEQUENCE [LARGE SCALE GENOMIC DNA]</scope>
    <source>
        <strain evidence="1 2">UST030701-084</strain>
    </source>
</reference>
<comment type="caution">
    <text evidence="1">The sequence shown here is derived from an EMBL/GenBank/DDBJ whole genome shotgun (WGS) entry which is preliminary data.</text>
</comment>
<evidence type="ECO:0000313" key="2">
    <source>
        <dbReference type="Proteomes" id="UP000075606"/>
    </source>
</evidence>
<dbReference type="EMBL" id="LRPC01000012">
    <property type="protein sequence ID" value="KYG75875.1"/>
    <property type="molecule type" value="Genomic_DNA"/>
</dbReference>
<dbReference type="InterPro" id="IPR046153">
    <property type="entry name" value="DUF6155"/>
</dbReference>
<accession>A0A150XAX7</accession>
<dbReference type="AlphaFoldDB" id="A0A150XAX7"/>
<dbReference type="Pfam" id="PF19652">
    <property type="entry name" value="DUF6155"/>
    <property type="match status" value="1"/>
</dbReference>
<protein>
    <submittedName>
        <fullName evidence="1">Uncharacterized protein</fullName>
    </submittedName>
</protein>
<keyword evidence="2" id="KW-1185">Reference proteome</keyword>
<gene>
    <name evidence="1" type="ORF">AWW68_08585</name>
</gene>